<dbReference type="InParanoid" id="A0A0C3JZD3"/>
<evidence type="ECO:0008006" key="9">
    <source>
        <dbReference type="Google" id="ProtNLM"/>
    </source>
</evidence>
<feature type="domain" description="Cep57 centrosome microtubule-binding" evidence="5">
    <location>
        <begin position="848"/>
        <end position="918"/>
    </location>
</feature>
<feature type="region of interest" description="Disordered" evidence="4">
    <location>
        <begin position="770"/>
        <end position="826"/>
    </location>
</feature>
<evidence type="ECO:0000259" key="5">
    <source>
        <dbReference type="Pfam" id="PF06657"/>
    </source>
</evidence>
<dbReference type="Pfam" id="PF14197">
    <property type="entry name" value="Cep57_CLD_2"/>
    <property type="match status" value="1"/>
</dbReference>
<gene>
    <name evidence="7" type="ORF">M404DRAFT_27661</name>
</gene>
<dbReference type="Pfam" id="PF06657">
    <property type="entry name" value="Cep57_MT_bd"/>
    <property type="match status" value="1"/>
</dbReference>
<proteinExistence type="predicted"/>
<feature type="region of interest" description="Disordered" evidence="4">
    <location>
        <begin position="440"/>
        <end position="459"/>
    </location>
</feature>
<sequence length="930" mass="103587">MSRKSSSSHFDFSIPGDELEHRRIQLEHNLQITDLSFHLSSVPDEPTGDNESVEYPRHYSAPSPFPGFTSFEQHSRENLEYDGHSHLHPWSVHDDDDGGVNPYGAETMSTAAHHASAVTITAGLGRNQRREPSISGAEYDPDRPLQDIMAGMHTADAASLAARLRSPRRGHDLSVSEESDRSQEISRPKLAETLQRVGFSPRRPRSHQSSFQSPGGVQDTLRRYADASRRSMTPKARKIAAVSFDTTATPIRRHVSQPATVQPQVNVQPPTPSTTASNFTKMARGLTRDIRHAQDLSQADNVPDNEHASQPVSASRQKDNHHASAADMTGELNHVSRASKRAARGRVHLPDVTGLTNAVVSPAKVVMDRYAVRGLGSRDLEARLVTSLNALQVRLSHLENENSIARRRVRELEYELEQCKRDVMRERTRILESQDTIDVSARLPGPSTSRAKGKERRMKEADQSASKYFEVVEEKKALESLISTLRAHLARVTSDLSTQQQLLEDLRRLRESDALSLSEKTEEINQLRIEMERLAGELEVLRGVVEEGLNERRQARESPGEEEEEDDGVEATTESEQSDESATEPAIESPSPNRISRPSTPVPSLRRSVSETSQHLNRSRPASPAFAERSRATSALRFVDPGQVNPRSTDLEEHHPQSPDTSTSSGNASRDMLSAASPHPADRTSASASKRRDLRQPVGAEDELVSVITSATEPPLQAAKGQPNHTSQQRQKEGKSKADGAKPIPPFPRISADLEHLFFSSPRRHIKACQTCKDPHSRCHTETDRRKQKTREPFEHERPENDGGLDAAEPAGGQHPPTHDDNAPVEDVPNIDEILERMDRNGGVLRPSDVPPQTVLARVVRDLEDEFTHYKEIYRELAEQYRSMDCATQAAKRHMVADHLRDVIDTIERKGDQITSLYGLLTFKDKPIVN</sequence>
<dbReference type="OrthoDB" id="76453at2759"/>
<feature type="compositionally biased region" description="Basic and acidic residues" evidence="4">
    <location>
        <begin position="169"/>
        <end position="190"/>
    </location>
</feature>
<reference evidence="7 8" key="1">
    <citation type="submission" date="2014-04" db="EMBL/GenBank/DDBJ databases">
        <authorList>
            <consortium name="DOE Joint Genome Institute"/>
            <person name="Kuo A."/>
            <person name="Kohler A."/>
            <person name="Costa M.D."/>
            <person name="Nagy L.G."/>
            <person name="Floudas D."/>
            <person name="Copeland A."/>
            <person name="Barry K.W."/>
            <person name="Cichocki N."/>
            <person name="Veneault-Fourrey C."/>
            <person name="LaButti K."/>
            <person name="Lindquist E.A."/>
            <person name="Lipzen A."/>
            <person name="Lundell T."/>
            <person name="Morin E."/>
            <person name="Murat C."/>
            <person name="Sun H."/>
            <person name="Tunlid A."/>
            <person name="Henrissat B."/>
            <person name="Grigoriev I.V."/>
            <person name="Hibbett D.S."/>
            <person name="Martin F."/>
            <person name="Nordberg H.P."/>
            <person name="Cantor M.N."/>
            <person name="Hua S.X."/>
        </authorList>
    </citation>
    <scope>NUCLEOTIDE SEQUENCE [LARGE SCALE GENOMIC DNA]</scope>
    <source>
        <strain evidence="7 8">Marx 270</strain>
    </source>
</reference>
<comment type="subcellular location">
    <subcellularLocation>
        <location evidence="1">Cytoplasm</location>
    </subcellularLocation>
</comment>
<keyword evidence="3" id="KW-0175">Coiled coil</keyword>
<evidence type="ECO:0000256" key="3">
    <source>
        <dbReference type="SAM" id="Coils"/>
    </source>
</evidence>
<organism evidence="7 8">
    <name type="scientific">Pisolithus tinctorius Marx 270</name>
    <dbReference type="NCBI Taxonomy" id="870435"/>
    <lineage>
        <taxon>Eukaryota</taxon>
        <taxon>Fungi</taxon>
        <taxon>Dikarya</taxon>
        <taxon>Basidiomycota</taxon>
        <taxon>Agaricomycotina</taxon>
        <taxon>Agaricomycetes</taxon>
        <taxon>Agaricomycetidae</taxon>
        <taxon>Boletales</taxon>
        <taxon>Sclerodermatineae</taxon>
        <taxon>Pisolithaceae</taxon>
        <taxon>Pisolithus</taxon>
    </lineage>
</organism>
<feature type="compositionally biased region" description="Polar residues" evidence="4">
    <location>
        <begin position="658"/>
        <end position="668"/>
    </location>
</feature>
<feature type="region of interest" description="Disordered" evidence="4">
    <location>
        <begin position="252"/>
        <end position="278"/>
    </location>
</feature>
<feature type="region of interest" description="Disordered" evidence="4">
    <location>
        <begin position="551"/>
        <end position="755"/>
    </location>
</feature>
<protein>
    <recommendedName>
        <fullName evidence="9">Cep57 centrosome microtubule-binding domain-containing protein</fullName>
    </recommendedName>
</protein>
<feature type="region of interest" description="Disordered" evidence="4">
    <location>
        <begin position="297"/>
        <end position="332"/>
    </location>
</feature>
<reference evidence="8" key="2">
    <citation type="submission" date="2015-01" db="EMBL/GenBank/DDBJ databases">
        <title>Evolutionary Origins and Diversification of the Mycorrhizal Mutualists.</title>
        <authorList>
            <consortium name="DOE Joint Genome Institute"/>
            <consortium name="Mycorrhizal Genomics Consortium"/>
            <person name="Kohler A."/>
            <person name="Kuo A."/>
            <person name="Nagy L.G."/>
            <person name="Floudas D."/>
            <person name="Copeland A."/>
            <person name="Barry K.W."/>
            <person name="Cichocki N."/>
            <person name="Veneault-Fourrey C."/>
            <person name="LaButti K."/>
            <person name="Lindquist E.A."/>
            <person name="Lipzen A."/>
            <person name="Lundell T."/>
            <person name="Morin E."/>
            <person name="Murat C."/>
            <person name="Riley R."/>
            <person name="Ohm R."/>
            <person name="Sun H."/>
            <person name="Tunlid A."/>
            <person name="Henrissat B."/>
            <person name="Grigoriev I.V."/>
            <person name="Hibbett D.S."/>
            <person name="Martin F."/>
        </authorList>
    </citation>
    <scope>NUCLEOTIDE SEQUENCE [LARGE SCALE GENOMIC DNA]</scope>
    <source>
        <strain evidence="8">Marx 270</strain>
    </source>
</reference>
<evidence type="ECO:0000256" key="4">
    <source>
        <dbReference type="SAM" id="MobiDB-lite"/>
    </source>
</evidence>
<dbReference type="Proteomes" id="UP000054217">
    <property type="component" value="Unassembled WGS sequence"/>
</dbReference>
<evidence type="ECO:0000256" key="2">
    <source>
        <dbReference type="ARBA" id="ARBA00022490"/>
    </source>
</evidence>
<dbReference type="AlphaFoldDB" id="A0A0C3JZD3"/>
<feature type="compositionally biased region" description="Acidic residues" evidence="4">
    <location>
        <begin position="560"/>
        <end position="569"/>
    </location>
</feature>
<dbReference type="GO" id="GO:0008017">
    <property type="term" value="F:microtubule binding"/>
    <property type="evidence" value="ECO:0007669"/>
    <property type="project" value="InterPro"/>
</dbReference>
<feature type="region of interest" description="Disordered" evidence="4">
    <location>
        <begin position="165"/>
        <end position="219"/>
    </location>
</feature>
<keyword evidence="2" id="KW-0963">Cytoplasm</keyword>
<dbReference type="InterPro" id="IPR025925">
    <property type="entry name" value="PPC89_CLD"/>
</dbReference>
<accession>A0A0C3JZD3</accession>
<keyword evidence="8" id="KW-1185">Reference proteome</keyword>
<feature type="compositionally biased region" description="Basic and acidic residues" evidence="4">
    <location>
        <begin position="773"/>
        <end position="801"/>
    </location>
</feature>
<feature type="compositionally biased region" description="Polar residues" evidence="4">
    <location>
        <begin position="590"/>
        <end position="599"/>
    </location>
</feature>
<evidence type="ECO:0000256" key="1">
    <source>
        <dbReference type="ARBA" id="ARBA00004496"/>
    </source>
</evidence>
<feature type="domain" description="PPC89 centrosome localisation" evidence="6">
    <location>
        <begin position="478"/>
        <end position="542"/>
    </location>
</feature>
<feature type="compositionally biased region" description="Low complexity" evidence="4">
    <location>
        <begin position="257"/>
        <end position="268"/>
    </location>
</feature>
<dbReference type="GO" id="GO:0005737">
    <property type="term" value="C:cytoplasm"/>
    <property type="evidence" value="ECO:0007669"/>
    <property type="project" value="UniProtKB-SubCell"/>
</dbReference>
<evidence type="ECO:0000313" key="7">
    <source>
        <dbReference type="EMBL" id="KIO02757.1"/>
    </source>
</evidence>
<feature type="compositionally biased region" description="Basic and acidic residues" evidence="4">
    <location>
        <begin position="730"/>
        <end position="740"/>
    </location>
</feature>
<dbReference type="EMBL" id="KN831980">
    <property type="protein sequence ID" value="KIO02757.1"/>
    <property type="molecule type" value="Genomic_DNA"/>
</dbReference>
<dbReference type="HOGENOM" id="CLU_007735_0_0_1"/>
<evidence type="ECO:0000259" key="6">
    <source>
        <dbReference type="Pfam" id="PF14197"/>
    </source>
</evidence>
<feature type="coiled-coil region" evidence="3">
    <location>
        <begin position="388"/>
        <end position="429"/>
    </location>
</feature>
<evidence type="ECO:0000313" key="8">
    <source>
        <dbReference type="Proteomes" id="UP000054217"/>
    </source>
</evidence>
<feature type="region of interest" description="Disordered" evidence="4">
    <location>
        <begin position="40"/>
        <end position="59"/>
    </location>
</feature>
<dbReference type="InterPro" id="IPR024957">
    <property type="entry name" value="Cep57_MT-bd_dom"/>
</dbReference>
<feature type="coiled-coil region" evidence="3">
    <location>
        <begin position="489"/>
        <end position="544"/>
    </location>
</feature>
<feature type="region of interest" description="Disordered" evidence="4">
    <location>
        <begin position="125"/>
        <end position="144"/>
    </location>
</feature>
<name>A0A0C3JZD3_PISTI</name>